<feature type="compositionally biased region" description="Polar residues" evidence="1">
    <location>
        <begin position="50"/>
        <end position="63"/>
    </location>
</feature>
<feature type="region of interest" description="Disordered" evidence="1">
    <location>
        <begin position="83"/>
        <end position="124"/>
    </location>
</feature>
<proteinExistence type="predicted"/>
<evidence type="ECO:0000256" key="1">
    <source>
        <dbReference type="SAM" id="MobiDB-lite"/>
    </source>
</evidence>
<dbReference type="EMBL" id="BAAAOG010000009">
    <property type="protein sequence ID" value="GAA1967916.1"/>
    <property type="molecule type" value="Genomic_DNA"/>
</dbReference>
<sequence>MFPGPLTEGLLEIDTDQHRAERAEIIGGFETWMRHDTSHRTAIGSDDPRQLSTRQGSEASTGRLTRVRRADCRDPKVGLCDANMARGFPPSRHNGAQIGRHGDPTMAENEIKDQRALSARVSPR</sequence>
<gene>
    <name evidence="2" type="ORF">GCM10009776_33710</name>
</gene>
<accession>A0ABN2RF00</accession>
<dbReference type="Proteomes" id="UP001499933">
    <property type="component" value="Unassembled WGS sequence"/>
</dbReference>
<comment type="caution">
    <text evidence="2">The sequence shown here is derived from an EMBL/GenBank/DDBJ whole genome shotgun (WGS) entry which is preliminary data.</text>
</comment>
<organism evidence="2 3">
    <name type="scientific">Microbacterium deminutum</name>
    <dbReference type="NCBI Taxonomy" id="344164"/>
    <lineage>
        <taxon>Bacteria</taxon>
        <taxon>Bacillati</taxon>
        <taxon>Actinomycetota</taxon>
        <taxon>Actinomycetes</taxon>
        <taxon>Micrococcales</taxon>
        <taxon>Microbacteriaceae</taxon>
        <taxon>Microbacterium</taxon>
    </lineage>
</organism>
<feature type="region of interest" description="Disordered" evidence="1">
    <location>
        <begin position="39"/>
        <end position="63"/>
    </location>
</feature>
<reference evidence="2 3" key="1">
    <citation type="journal article" date="2019" name="Int. J. Syst. Evol. Microbiol.">
        <title>The Global Catalogue of Microorganisms (GCM) 10K type strain sequencing project: providing services to taxonomists for standard genome sequencing and annotation.</title>
        <authorList>
            <consortium name="The Broad Institute Genomics Platform"/>
            <consortium name="The Broad Institute Genome Sequencing Center for Infectious Disease"/>
            <person name="Wu L."/>
            <person name="Ma J."/>
        </authorList>
    </citation>
    <scope>NUCLEOTIDE SEQUENCE [LARGE SCALE GENOMIC DNA]</scope>
    <source>
        <strain evidence="2 3">JCM 14901</strain>
    </source>
</reference>
<evidence type="ECO:0000313" key="2">
    <source>
        <dbReference type="EMBL" id="GAA1967916.1"/>
    </source>
</evidence>
<keyword evidence="3" id="KW-1185">Reference proteome</keyword>
<name>A0ABN2RF00_9MICO</name>
<evidence type="ECO:0000313" key="3">
    <source>
        <dbReference type="Proteomes" id="UP001499933"/>
    </source>
</evidence>
<protein>
    <submittedName>
        <fullName evidence="2">Uncharacterized protein</fullName>
    </submittedName>
</protein>